<dbReference type="WBParaSite" id="PDA_v2.g13111.t1">
    <property type="protein sequence ID" value="PDA_v2.g13111.t1"/>
    <property type="gene ID" value="PDA_v2.g13111"/>
</dbReference>
<name>A0A914PCM1_9BILA</name>
<feature type="region of interest" description="Disordered" evidence="1">
    <location>
        <begin position="14"/>
        <end position="57"/>
    </location>
</feature>
<evidence type="ECO:0000256" key="1">
    <source>
        <dbReference type="SAM" id="MobiDB-lite"/>
    </source>
</evidence>
<evidence type="ECO:0000313" key="2">
    <source>
        <dbReference type="Proteomes" id="UP000887578"/>
    </source>
</evidence>
<keyword evidence="2" id="KW-1185">Reference proteome</keyword>
<feature type="compositionally biased region" description="Polar residues" evidence="1">
    <location>
        <begin position="14"/>
        <end position="29"/>
    </location>
</feature>
<proteinExistence type="predicted"/>
<sequence length="93" mass="10783">MEYIGVSLNNIIPSSNAIKQDPYQSMTESTESEDDGQRKSKKKAMKKVMKHTRKKEREQYYGPVITVAEGRSRRSTKKVDYNFSAYDEQLQIS</sequence>
<protein>
    <submittedName>
        <fullName evidence="3">Uncharacterized protein</fullName>
    </submittedName>
</protein>
<evidence type="ECO:0000313" key="3">
    <source>
        <dbReference type="WBParaSite" id="PDA_v2.g13111.t1"/>
    </source>
</evidence>
<dbReference type="Proteomes" id="UP000887578">
    <property type="component" value="Unplaced"/>
</dbReference>
<dbReference type="AlphaFoldDB" id="A0A914PCM1"/>
<accession>A0A914PCM1</accession>
<reference evidence="3" key="1">
    <citation type="submission" date="2022-11" db="UniProtKB">
        <authorList>
            <consortium name="WormBaseParasite"/>
        </authorList>
    </citation>
    <scope>IDENTIFICATION</scope>
</reference>
<organism evidence="2 3">
    <name type="scientific">Panagrolaimus davidi</name>
    <dbReference type="NCBI Taxonomy" id="227884"/>
    <lineage>
        <taxon>Eukaryota</taxon>
        <taxon>Metazoa</taxon>
        <taxon>Ecdysozoa</taxon>
        <taxon>Nematoda</taxon>
        <taxon>Chromadorea</taxon>
        <taxon>Rhabditida</taxon>
        <taxon>Tylenchina</taxon>
        <taxon>Panagrolaimomorpha</taxon>
        <taxon>Panagrolaimoidea</taxon>
        <taxon>Panagrolaimidae</taxon>
        <taxon>Panagrolaimus</taxon>
    </lineage>
</organism>
<feature type="compositionally biased region" description="Basic residues" evidence="1">
    <location>
        <begin position="39"/>
        <end position="54"/>
    </location>
</feature>